<dbReference type="AlphaFoldDB" id="A0A0D3A1V3"/>
<dbReference type="PROSITE" id="PS00108">
    <property type="entry name" value="PROTEIN_KINASE_ST"/>
    <property type="match status" value="1"/>
</dbReference>
<dbReference type="InterPro" id="IPR011009">
    <property type="entry name" value="Kinase-like_dom_sf"/>
</dbReference>
<dbReference type="InterPro" id="IPR046958">
    <property type="entry name" value="RBK1/2/STUNTED"/>
</dbReference>
<dbReference type="PANTHER" id="PTHR47987">
    <property type="entry name" value="OS08G0249100 PROTEIN"/>
    <property type="match status" value="1"/>
</dbReference>
<reference evidence="2" key="2">
    <citation type="submission" date="2015-03" db="UniProtKB">
        <authorList>
            <consortium name="EnsemblPlants"/>
        </authorList>
    </citation>
    <scope>IDENTIFICATION</scope>
</reference>
<accession>A0A0D3A1V3</accession>
<keyword evidence="3" id="KW-1185">Reference proteome</keyword>
<reference evidence="2 3" key="1">
    <citation type="journal article" date="2014" name="Genome Biol.">
        <title>Transcriptome and methylome profiling reveals relics of genome dominance in the mesopolyploid Brassica oleracea.</title>
        <authorList>
            <person name="Parkin I.A."/>
            <person name="Koh C."/>
            <person name="Tang H."/>
            <person name="Robinson S.J."/>
            <person name="Kagale S."/>
            <person name="Clarke W.E."/>
            <person name="Town C.D."/>
            <person name="Nixon J."/>
            <person name="Krishnakumar V."/>
            <person name="Bidwell S.L."/>
            <person name="Denoeud F."/>
            <person name="Belcram H."/>
            <person name="Links M.G."/>
            <person name="Just J."/>
            <person name="Clarke C."/>
            <person name="Bender T."/>
            <person name="Huebert T."/>
            <person name="Mason A.S."/>
            <person name="Pires J.C."/>
            <person name="Barker G."/>
            <person name="Moore J."/>
            <person name="Walley P.G."/>
            <person name="Manoli S."/>
            <person name="Batley J."/>
            <person name="Edwards D."/>
            <person name="Nelson M.N."/>
            <person name="Wang X."/>
            <person name="Paterson A.H."/>
            <person name="King G."/>
            <person name="Bancroft I."/>
            <person name="Chalhoub B."/>
            <person name="Sharpe A.G."/>
        </authorList>
    </citation>
    <scope>NUCLEOTIDE SEQUENCE</scope>
    <source>
        <strain evidence="2 3">cv. TO1000</strain>
    </source>
</reference>
<evidence type="ECO:0000313" key="2">
    <source>
        <dbReference type="EnsemblPlants" id="Bo1g006790.1"/>
    </source>
</evidence>
<proteinExistence type="predicted"/>
<protein>
    <recommendedName>
        <fullName evidence="1">Protein kinase domain-containing protein</fullName>
    </recommendedName>
</protein>
<name>A0A0D3A1V3_BRAOL</name>
<organism evidence="2 3">
    <name type="scientific">Brassica oleracea var. oleracea</name>
    <dbReference type="NCBI Taxonomy" id="109376"/>
    <lineage>
        <taxon>Eukaryota</taxon>
        <taxon>Viridiplantae</taxon>
        <taxon>Streptophyta</taxon>
        <taxon>Embryophyta</taxon>
        <taxon>Tracheophyta</taxon>
        <taxon>Spermatophyta</taxon>
        <taxon>Magnoliopsida</taxon>
        <taxon>eudicotyledons</taxon>
        <taxon>Gunneridae</taxon>
        <taxon>Pentapetalae</taxon>
        <taxon>rosids</taxon>
        <taxon>malvids</taxon>
        <taxon>Brassicales</taxon>
        <taxon>Brassicaceae</taxon>
        <taxon>Brassiceae</taxon>
        <taxon>Brassica</taxon>
    </lineage>
</organism>
<dbReference type="PANTHER" id="PTHR47987:SF11">
    <property type="entry name" value="RECEPTOR-LIKE CYTOSOLIC SERINE_THREONINE-PROTEIN KINASE RBK1 ISOFORM X1"/>
    <property type="match status" value="1"/>
</dbReference>
<evidence type="ECO:0000313" key="3">
    <source>
        <dbReference type="Proteomes" id="UP000032141"/>
    </source>
</evidence>
<dbReference type="EnsemblPlants" id="Bo1g006790.1">
    <property type="protein sequence ID" value="Bo1g006790.1"/>
    <property type="gene ID" value="Bo1g006790"/>
</dbReference>
<feature type="domain" description="Protein kinase" evidence="1">
    <location>
        <begin position="136"/>
        <end position="378"/>
    </location>
</feature>
<dbReference type="InterPro" id="IPR008271">
    <property type="entry name" value="Ser/Thr_kinase_AS"/>
</dbReference>
<dbReference type="InterPro" id="IPR000719">
    <property type="entry name" value="Prot_kinase_dom"/>
</dbReference>
<dbReference type="FunFam" id="3.30.200.20:FF:000268">
    <property type="entry name" value="probable receptor-like serine/threonine-protein kinase At5g57670"/>
    <property type="match status" value="1"/>
</dbReference>
<dbReference type="Gene3D" id="1.10.510.10">
    <property type="entry name" value="Transferase(Phosphotransferase) domain 1"/>
    <property type="match status" value="1"/>
</dbReference>
<dbReference type="Gene3D" id="3.30.200.20">
    <property type="entry name" value="Phosphorylase Kinase, domain 1"/>
    <property type="match status" value="1"/>
</dbReference>
<dbReference type="eggNOG" id="KOG1187">
    <property type="taxonomic scope" value="Eukaryota"/>
</dbReference>
<sequence length="378" mass="43347">MALVNTSARRVDLRSTSKRSDSEYMYNETRANNEEVLKISEEKRKISRRSVSLPSTDILLDEKPGWPFLKIAQAHRCLTRNVSVVNWVMSLPDRFPDHQQNLNSETKFVEKQLKDILKDKNKWFSYNVLKTATSDFSQENLIGKGGSNEVYRGVLKDGKGIAVKILKSSSKEAMTNFVHEIDIISSLSHKNISELLGVCVQDNDLISVYNLSSKGSLEKSLHGKQKEKHVLSWEERFNIAIRLAEALDYIHNQCSKPVIHRDVKTSNVLLSDELQPQVMKASLTRHQCCVAAYDFENSCQTLGCPCGDLPHRLDIRYKVTWLARLDTLRQSISCTEKSVTKSTFTPLEWFCLNSYQEEIPFRLRIQKEKRAWSCGQSR</sequence>
<evidence type="ECO:0000259" key="1">
    <source>
        <dbReference type="PROSITE" id="PS50011"/>
    </source>
</evidence>
<dbReference type="PROSITE" id="PS50011">
    <property type="entry name" value="PROTEIN_KINASE_DOM"/>
    <property type="match status" value="1"/>
</dbReference>
<dbReference type="Gramene" id="Bo1g006790.1">
    <property type="protein sequence ID" value="Bo1g006790.1"/>
    <property type="gene ID" value="Bo1g006790"/>
</dbReference>
<dbReference type="GO" id="GO:0005524">
    <property type="term" value="F:ATP binding"/>
    <property type="evidence" value="ECO:0007669"/>
    <property type="project" value="InterPro"/>
</dbReference>
<dbReference type="HOGENOM" id="CLU_866999_0_0_1"/>
<dbReference type="GO" id="GO:0004672">
    <property type="term" value="F:protein kinase activity"/>
    <property type="evidence" value="ECO:0007669"/>
    <property type="project" value="InterPro"/>
</dbReference>
<dbReference type="Proteomes" id="UP000032141">
    <property type="component" value="Chromosome C1"/>
</dbReference>
<dbReference type="Pfam" id="PF07714">
    <property type="entry name" value="PK_Tyr_Ser-Thr"/>
    <property type="match status" value="1"/>
</dbReference>
<dbReference type="InterPro" id="IPR001245">
    <property type="entry name" value="Ser-Thr/Tyr_kinase_cat_dom"/>
</dbReference>
<dbReference type="SUPFAM" id="SSF56112">
    <property type="entry name" value="Protein kinase-like (PK-like)"/>
    <property type="match status" value="1"/>
</dbReference>
<dbReference type="SMART" id="SM00220">
    <property type="entry name" value="S_TKc"/>
    <property type="match status" value="1"/>
</dbReference>